<sequence>KPKIRKKPPRKPKSNHVFQVSKVCRAHGLELMPCKAPQPRFLHLKCKTG</sequence>
<dbReference type="PhylomeDB" id="A0A091XDV3"/>
<gene>
    <name evidence="1" type="ORF">N306_06004</name>
</gene>
<dbReference type="AlphaFoldDB" id="A0A091XDV3"/>
<reference evidence="1 2" key="1">
    <citation type="submission" date="2014-04" db="EMBL/GenBank/DDBJ databases">
        <title>Genome evolution of avian class.</title>
        <authorList>
            <person name="Zhang G."/>
            <person name="Li C."/>
        </authorList>
    </citation>
    <scope>NUCLEOTIDE SEQUENCE [LARGE SCALE GENOMIC DNA]</scope>
    <source>
        <strain evidence="1">BGI_N306</strain>
    </source>
</reference>
<dbReference type="Proteomes" id="UP000053605">
    <property type="component" value="Unassembled WGS sequence"/>
</dbReference>
<feature type="non-terminal residue" evidence="1">
    <location>
        <position position="1"/>
    </location>
</feature>
<evidence type="ECO:0000313" key="1">
    <source>
        <dbReference type="EMBL" id="KFR11471.1"/>
    </source>
</evidence>
<name>A0A091XDV3_OPIHO</name>
<accession>A0A091XDV3</accession>
<feature type="non-terminal residue" evidence="1">
    <location>
        <position position="49"/>
    </location>
</feature>
<dbReference type="EMBL" id="KK734917">
    <property type="protein sequence ID" value="KFR11471.1"/>
    <property type="molecule type" value="Genomic_DNA"/>
</dbReference>
<organism evidence="1 2">
    <name type="scientific">Opisthocomus hoazin</name>
    <name type="common">Hoatzin</name>
    <name type="synonym">Phasianus hoazin</name>
    <dbReference type="NCBI Taxonomy" id="30419"/>
    <lineage>
        <taxon>Eukaryota</taxon>
        <taxon>Metazoa</taxon>
        <taxon>Chordata</taxon>
        <taxon>Craniata</taxon>
        <taxon>Vertebrata</taxon>
        <taxon>Euteleostomi</taxon>
        <taxon>Archelosauria</taxon>
        <taxon>Archosauria</taxon>
        <taxon>Dinosauria</taxon>
        <taxon>Saurischia</taxon>
        <taxon>Theropoda</taxon>
        <taxon>Coelurosauria</taxon>
        <taxon>Aves</taxon>
        <taxon>Neognathae</taxon>
        <taxon>Neoaves</taxon>
        <taxon>Opisthocomiformes</taxon>
        <taxon>Opisthocomidae</taxon>
        <taxon>Opisthocomus</taxon>
    </lineage>
</organism>
<keyword evidence="2" id="KW-1185">Reference proteome</keyword>
<evidence type="ECO:0000313" key="2">
    <source>
        <dbReference type="Proteomes" id="UP000053605"/>
    </source>
</evidence>
<proteinExistence type="predicted"/>
<protein>
    <submittedName>
        <fullName evidence="1">Uncharacterized protein</fullName>
    </submittedName>
</protein>